<comment type="similarity">
    <text evidence="7">Belongs to the binding-protein-dependent transport system permease family.</text>
</comment>
<evidence type="ECO:0000259" key="8">
    <source>
        <dbReference type="PROSITE" id="PS50928"/>
    </source>
</evidence>
<keyword evidence="6 7" id="KW-0472">Membrane</keyword>
<keyword evidence="5 7" id="KW-1133">Transmembrane helix</keyword>
<dbReference type="SUPFAM" id="SSF161098">
    <property type="entry name" value="MetI-like"/>
    <property type="match status" value="1"/>
</dbReference>
<gene>
    <name evidence="9" type="ORF">DLM86_03270</name>
</gene>
<feature type="domain" description="ABC transmembrane type-1" evidence="8">
    <location>
        <begin position="45"/>
        <end position="237"/>
    </location>
</feature>
<comment type="subcellular location">
    <subcellularLocation>
        <location evidence="1 7">Cell membrane</location>
        <topology evidence="1 7">Multi-pass membrane protein</topology>
    </subcellularLocation>
</comment>
<proteinExistence type="inferred from homology"/>
<dbReference type="PANTHER" id="PTHR43744:SF8">
    <property type="entry name" value="SN-GLYCEROL-3-PHOSPHATE TRANSPORT SYSTEM PERMEASE PROTEIN UGPE"/>
    <property type="match status" value="1"/>
</dbReference>
<keyword evidence="3" id="KW-1003">Cell membrane</keyword>
<dbReference type="Proteomes" id="UP000247476">
    <property type="component" value="Unassembled WGS sequence"/>
</dbReference>
<evidence type="ECO:0000256" key="5">
    <source>
        <dbReference type="ARBA" id="ARBA00022989"/>
    </source>
</evidence>
<sequence length="252" mass="28485">MIWLLLTSLKTDKELYTNPPVIVPKSLHWQNYADVFRQIDFLGMTWNTFLVSALCVVGILLSAPLVAFACSHIDWVGKKPLFVVVIATLLLPYQVTMIPTYIVWNKLELIGTYVPLVLPAFLSAGAGYYVFMLRQFFMTLPSSLFQAARIDGASDFRIYWQILLPLCKPVIATVAVFVFLGAWSDFLGPLLYLNDQAQYTLSLGLYAFMQTNYVMWEKLMAASAMFTLPIVVLFFFAQKQFIEGITLTGIKG</sequence>
<evidence type="ECO:0000256" key="1">
    <source>
        <dbReference type="ARBA" id="ARBA00004651"/>
    </source>
</evidence>
<feature type="transmembrane region" description="Helical" evidence="7">
    <location>
        <begin position="116"/>
        <end position="137"/>
    </location>
</feature>
<evidence type="ECO:0000313" key="9">
    <source>
        <dbReference type="EMBL" id="PYI57595.1"/>
    </source>
</evidence>
<name>A0A2V5KD59_9BACL</name>
<keyword evidence="10" id="KW-1185">Reference proteome</keyword>
<feature type="transmembrane region" description="Helical" evidence="7">
    <location>
        <begin position="158"/>
        <end position="183"/>
    </location>
</feature>
<feature type="transmembrane region" description="Helical" evidence="7">
    <location>
        <begin position="81"/>
        <end position="104"/>
    </location>
</feature>
<evidence type="ECO:0000256" key="6">
    <source>
        <dbReference type="ARBA" id="ARBA00023136"/>
    </source>
</evidence>
<dbReference type="PROSITE" id="PS50928">
    <property type="entry name" value="ABC_TM1"/>
    <property type="match status" value="1"/>
</dbReference>
<feature type="transmembrane region" description="Helical" evidence="7">
    <location>
        <begin position="49"/>
        <end position="69"/>
    </location>
</feature>
<dbReference type="OrthoDB" id="9771544at2"/>
<protein>
    <submittedName>
        <fullName evidence="9">Sugar ABC transporter permease</fullName>
    </submittedName>
</protein>
<dbReference type="EMBL" id="QJVJ01000001">
    <property type="protein sequence ID" value="PYI57595.1"/>
    <property type="molecule type" value="Genomic_DNA"/>
</dbReference>
<accession>A0A2V5KD59</accession>
<dbReference type="InterPro" id="IPR000515">
    <property type="entry name" value="MetI-like"/>
</dbReference>
<keyword evidence="4 7" id="KW-0812">Transmembrane</keyword>
<evidence type="ECO:0000256" key="7">
    <source>
        <dbReference type="RuleBase" id="RU363032"/>
    </source>
</evidence>
<reference evidence="9 10" key="1">
    <citation type="submission" date="2018-05" db="EMBL/GenBank/DDBJ databases">
        <title>Paenibacillus flagellatus sp. nov., isolated from selenium mineral soil.</title>
        <authorList>
            <person name="Dai X."/>
        </authorList>
    </citation>
    <scope>NUCLEOTIDE SEQUENCE [LARGE SCALE GENOMIC DNA]</scope>
    <source>
        <strain evidence="9 10">DXL2</strain>
    </source>
</reference>
<dbReference type="PANTHER" id="PTHR43744">
    <property type="entry name" value="ABC TRANSPORTER PERMEASE PROTEIN MG189-RELATED-RELATED"/>
    <property type="match status" value="1"/>
</dbReference>
<evidence type="ECO:0000256" key="4">
    <source>
        <dbReference type="ARBA" id="ARBA00022692"/>
    </source>
</evidence>
<dbReference type="GO" id="GO:0005886">
    <property type="term" value="C:plasma membrane"/>
    <property type="evidence" value="ECO:0007669"/>
    <property type="project" value="UniProtKB-SubCell"/>
</dbReference>
<evidence type="ECO:0000313" key="10">
    <source>
        <dbReference type="Proteomes" id="UP000247476"/>
    </source>
</evidence>
<dbReference type="Gene3D" id="1.10.3720.10">
    <property type="entry name" value="MetI-like"/>
    <property type="match status" value="1"/>
</dbReference>
<dbReference type="GO" id="GO:0055085">
    <property type="term" value="P:transmembrane transport"/>
    <property type="evidence" value="ECO:0007669"/>
    <property type="project" value="InterPro"/>
</dbReference>
<dbReference type="CDD" id="cd06261">
    <property type="entry name" value="TM_PBP2"/>
    <property type="match status" value="1"/>
</dbReference>
<comment type="caution">
    <text evidence="9">The sequence shown here is derived from an EMBL/GenBank/DDBJ whole genome shotgun (WGS) entry which is preliminary data.</text>
</comment>
<dbReference type="AlphaFoldDB" id="A0A2V5KD59"/>
<feature type="transmembrane region" description="Helical" evidence="7">
    <location>
        <begin position="219"/>
        <end position="237"/>
    </location>
</feature>
<keyword evidence="2 7" id="KW-0813">Transport</keyword>
<evidence type="ECO:0000256" key="3">
    <source>
        <dbReference type="ARBA" id="ARBA00022475"/>
    </source>
</evidence>
<organism evidence="9 10">
    <name type="scientific">Paenibacillus flagellatus</name>
    <dbReference type="NCBI Taxonomy" id="2211139"/>
    <lineage>
        <taxon>Bacteria</taxon>
        <taxon>Bacillati</taxon>
        <taxon>Bacillota</taxon>
        <taxon>Bacilli</taxon>
        <taxon>Bacillales</taxon>
        <taxon>Paenibacillaceae</taxon>
        <taxon>Paenibacillus</taxon>
    </lineage>
</organism>
<dbReference type="Pfam" id="PF00528">
    <property type="entry name" value="BPD_transp_1"/>
    <property type="match status" value="1"/>
</dbReference>
<dbReference type="InterPro" id="IPR035906">
    <property type="entry name" value="MetI-like_sf"/>
</dbReference>
<evidence type="ECO:0000256" key="2">
    <source>
        <dbReference type="ARBA" id="ARBA00022448"/>
    </source>
</evidence>